<keyword evidence="9" id="KW-0677">Repeat</keyword>
<evidence type="ECO:0000256" key="9">
    <source>
        <dbReference type="ARBA" id="ARBA00022737"/>
    </source>
</evidence>
<dbReference type="GO" id="GO:0005737">
    <property type="term" value="C:cytoplasm"/>
    <property type="evidence" value="ECO:0007669"/>
    <property type="project" value="UniProtKB-SubCell"/>
</dbReference>
<dbReference type="InterPro" id="IPR042122">
    <property type="entry name" value="Ser_AcTrfase_N_sf"/>
</dbReference>
<accession>Q2JA99</accession>
<dbReference type="SUPFAM" id="SSF51161">
    <property type="entry name" value="Trimeric LpxA-like enzymes"/>
    <property type="match status" value="1"/>
</dbReference>
<dbReference type="InterPro" id="IPR001451">
    <property type="entry name" value="Hexapep"/>
</dbReference>
<keyword evidence="8 13" id="KW-0808">Transferase</keyword>
<evidence type="ECO:0000313" key="14">
    <source>
        <dbReference type="Proteomes" id="UP000001937"/>
    </source>
</evidence>
<evidence type="ECO:0000313" key="13">
    <source>
        <dbReference type="EMBL" id="ABD11793.1"/>
    </source>
</evidence>
<dbReference type="InterPro" id="IPR053376">
    <property type="entry name" value="Serine_acetyltransferase"/>
</dbReference>
<dbReference type="FunFam" id="1.10.3130.10:FF:000003">
    <property type="entry name" value="Serine acetyltransferase"/>
    <property type="match status" value="1"/>
</dbReference>
<dbReference type="RefSeq" id="WP_011436838.1">
    <property type="nucleotide sequence ID" value="NC_007777.1"/>
</dbReference>
<comment type="catalytic activity">
    <reaction evidence="12">
        <text>L-serine + acetyl-CoA = O-acetyl-L-serine + CoA</text>
        <dbReference type="Rhea" id="RHEA:24560"/>
        <dbReference type="ChEBI" id="CHEBI:33384"/>
        <dbReference type="ChEBI" id="CHEBI:57287"/>
        <dbReference type="ChEBI" id="CHEBI:57288"/>
        <dbReference type="ChEBI" id="CHEBI:58340"/>
        <dbReference type="EC" id="2.3.1.30"/>
    </reaction>
</comment>
<proteinExistence type="inferred from homology"/>
<dbReference type="Proteomes" id="UP000001937">
    <property type="component" value="Chromosome"/>
</dbReference>
<dbReference type="GO" id="GO:0006535">
    <property type="term" value="P:cysteine biosynthetic process from serine"/>
    <property type="evidence" value="ECO:0007669"/>
    <property type="project" value="InterPro"/>
</dbReference>
<keyword evidence="14" id="KW-1185">Reference proteome</keyword>
<keyword evidence="6" id="KW-0963">Cytoplasm</keyword>
<comment type="similarity">
    <text evidence="3">Belongs to the transferase hexapeptide repeat family.</text>
</comment>
<evidence type="ECO:0000256" key="1">
    <source>
        <dbReference type="ARBA" id="ARBA00004496"/>
    </source>
</evidence>
<comment type="subcellular location">
    <subcellularLocation>
        <location evidence="1">Cytoplasm</location>
    </subcellularLocation>
</comment>
<reference evidence="13 14" key="1">
    <citation type="journal article" date="2007" name="Genome Res.">
        <title>Genome characteristics of facultatively symbiotic Frankia sp. strains reflect host range and host plant biogeography.</title>
        <authorList>
            <person name="Normand P."/>
            <person name="Lapierre P."/>
            <person name="Tisa L.S."/>
            <person name="Gogarten J.P."/>
            <person name="Alloisio N."/>
            <person name="Bagnarol E."/>
            <person name="Bassi C.A."/>
            <person name="Berry A.M."/>
            <person name="Bickhart D.M."/>
            <person name="Choisne N."/>
            <person name="Couloux A."/>
            <person name="Cournoyer B."/>
            <person name="Cruveiller S."/>
            <person name="Daubin V."/>
            <person name="Demange N."/>
            <person name="Francino M.P."/>
            <person name="Goltsman E."/>
            <person name="Huang Y."/>
            <person name="Kopp O.R."/>
            <person name="Labarre L."/>
            <person name="Lapidus A."/>
            <person name="Lavire C."/>
            <person name="Marechal J."/>
            <person name="Martinez M."/>
            <person name="Mastronunzio J.E."/>
            <person name="Mullin B.C."/>
            <person name="Niemann J."/>
            <person name="Pujic P."/>
            <person name="Rawnsley T."/>
            <person name="Rouy Z."/>
            <person name="Schenowitz C."/>
            <person name="Sellstedt A."/>
            <person name="Tavares F."/>
            <person name="Tomkins J.P."/>
            <person name="Vallenet D."/>
            <person name="Valverde C."/>
            <person name="Wall L.G."/>
            <person name="Wang Y."/>
            <person name="Medigue C."/>
            <person name="Benson D.R."/>
        </authorList>
    </citation>
    <scope>NUCLEOTIDE SEQUENCE [LARGE SCALE GENOMIC DNA]</scope>
    <source>
        <strain evidence="14">DSM 45818 / CECT 9043 / CcI3</strain>
    </source>
</reference>
<evidence type="ECO:0000256" key="2">
    <source>
        <dbReference type="ARBA" id="ARBA00004876"/>
    </source>
</evidence>
<dbReference type="EC" id="2.3.1.30" evidence="4"/>
<name>Q2JA99_FRACC</name>
<sequence length="244" mass="25669">MLSTLRHDLRTVKERDPAARSTLEIALCYPGVHAVWGHRISHWLWTRDLRLPGRVVATLTRMLTGVEIHPAATLGPGVFIDHATGVVIGETAEVGADVTIYHGVTLGGTSLEPTKRHPTIGDRVIIGAGAKVLGNITVGSDSRIGANAVVVRPVPPGSVVVGVPGQVITPSRPRPATALPGQDDVLPDLVGVSLKSLLTRVDQLEAVLDGNTGNTDGRADGRVAARPTIRPPQAGVWHGEDFSI</sequence>
<dbReference type="InterPro" id="IPR011004">
    <property type="entry name" value="Trimer_LpxA-like_sf"/>
</dbReference>
<dbReference type="OrthoDB" id="9801456at2"/>
<dbReference type="GO" id="GO:0009001">
    <property type="term" value="F:serine O-acetyltransferase activity"/>
    <property type="evidence" value="ECO:0007669"/>
    <property type="project" value="UniProtKB-EC"/>
</dbReference>
<dbReference type="CDD" id="cd03354">
    <property type="entry name" value="LbH_SAT"/>
    <property type="match status" value="1"/>
</dbReference>
<dbReference type="KEGG" id="fra:Francci3_2426"/>
<dbReference type="PhylomeDB" id="Q2JA99"/>
<organism evidence="13 14">
    <name type="scientific">Frankia casuarinae (strain DSM 45818 / CECT 9043 / HFP020203 / CcI3)</name>
    <dbReference type="NCBI Taxonomy" id="106370"/>
    <lineage>
        <taxon>Bacteria</taxon>
        <taxon>Bacillati</taxon>
        <taxon>Actinomycetota</taxon>
        <taxon>Actinomycetes</taxon>
        <taxon>Frankiales</taxon>
        <taxon>Frankiaceae</taxon>
        <taxon>Frankia</taxon>
    </lineage>
</organism>
<dbReference type="PROSITE" id="PS00101">
    <property type="entry name" value="HEXAPEP_TRANSFERASES"/>
    <property type="match status" value="1"/>
</dbReference>
<dbReference type="AlphaFoldDB" id="Q2JA99"/>
<dbReference type="InterPro" id="IPR005881">
    <property type="entry name" value="Ser_O-AcTrfase"/>
</dbReference>
<dbReference type="InterPro" id="IPR045304">
    <property type="entry name" value="LbH_SAT"/>
</dbReference>
<evidence type="ECO:0000256" key="8">
    <source>
        <dbReference type="ARBA" id="ARBA00022679"/>
    </source>
</evidence>
<dbReference type="FunFam" id="2.160.10.10:FF:000007">
    <property type="entry name" value="Serine acetyltransferase"/>
    <property type="match status" value="1"/>
</dbReference>
<dbReference type="HOGENOM" id="CLU_051638_10_0_11"/>
<dbReference type="Pfam" id="PF00132">
    <property type="entry name" value="Hexapep"/>
    <property type="match status" value="1"/>
</dbReference>
<evidence type="ECO:0000256" key="5">
    <source>
        <dbReference type="ARBA" id="ARBA00018522"/>
    </source>
</evidence>
<evidence type="ECO:0000256" key="10">
    <source>
        <dbReference type="ARBA" id="ARBA00023192"/>
    </source>
</evidence>
<dbReference type="STRING" id="106370.Francci3_2426"/>
<dbReference type="NCBIfam" id="TIGR01172">
    <property type="entry name" value="cysE"/>
    <property type="match status" value="1"/>
</dbReference>
<evidence type="ECO:0000256" key="12">
    <source>
        <dbReference type="ARBA" id="ARBA00049486"/>
    </source>
</evidence>
<keyword evidence="7" id="KW-0028">Amino-acid biosynthesis</keyword>
<evidence type="ECO:0000256" key="4">
    <source>
        <dbReference type="ARBA" id="ARBA00013266"/>
    </source>
</evidence>
<dbReference type="Gene3D" id="2.160.10.10">
    <property type="entry name" value="Hexapeptide repeat proteins"/>
    <property type="match status" value="1"/>
</dbReference>
<dbReference type="NCBIfam" id="NF041874">
    <property type="entry name" value="EPS_EpsC"/>
    <property type="match status" value="1"/>
</dbReference>
<protein>
    <recommendedName>
        <fullName evidence="5">Serine acetyltransferase</fullName>
        <ecNumber evidence="4">2.3.1.30</ecNumber>
    </recommendedName>
</protein>
<evidence type="ECO:0000256" key="6">
    <source>
        <dbReference type="ARBA" id="ARBA00022490"/>
    </source>
</evidence>
<dbReference type="eggNOG" id="COG1045">
    <property type="taxonomic scope" value="Bacteria"/>
</dbReference>
<evidence type="ECO:0000256" key="3">
    <source>
        <dbReference type="ARBA" id="ARBA00007274"/>
    </source>
</evidence>
<dbReference type="PANTHER" id="PTHR42811">
    <property type="entry name" value="SERINE ACETYLTRANSFERASE"/>
    <property type="match status" value="1"/>
</dbReference>
<gene>
    <name evidence="13" type="ordered locus">Francci3_2426</name>
</gene>
<evidence type="ECO:0000256" key="11">
    <source>
        <dbReference type="ARBA" id="ARBA00023315"/>
    </source>
</evidence>
<dbReference type="InterPro" id="IPR018357">
    <property type="entry name" value="Hexapep_transf_CS"/>
</dbReference>
<evidence type="ECO:0000256" key="7">
    <source>
        <dbReference type="ARBA" id="ARBA00022605"/>
    </source>
</evidence>
<dbReference type="EMBL" id="CP000249">
    <property type="protein sequence ID" value="ABD11793.1"/>
    <property type="molecule type" value="Genomic_DNA"/>
</dbReference>
<keyword evidence="10" id="KW-0198">Cysteine biosynthesis</keyword>
<keyword evidence="11 13" id="KW-0012">Acyltransferase</keyword>
<comment type="pathway">
    <text evidence="2">Amino-acid biosynthesis; L-cysteine biosynthesis; L-cysteine from L-serine: step 1/2.</text>
</comment>
<dbReference type="Gene3D" id="1.10.3130.10">
    <property type="entry name" value="serine acetyltransferase, domain 1"/>
    <property type="match status" value="1"/>
</dbReference>